<accession>A0A562PWY5</accession>
<keyword evidence="2" id="KW-1185">Reference proteome</keyword>
<organism evidence="1 2">
    <name type="scientific">Pseudomonas duriflava</name>
    <dbReference type="NCBI Taxonomy" id="459528"/>
    <lineage>
        <taxon>Bacteria</taxon>
        <taxon>Pseudomonadati</taxon>
        <taxon>Pseudomonadota</taxon>
        <taxon>Gammaproteobacteria</taxon>
        <taxon>Pseudomonadales</taxon>
        <taxon>Pseudomonadaceae</taxon>
        <taxon>Pseudomonas</taxon>
    </lineage>
</organism>
<name>A0A562PWY5_9PSED</name>
<reference evidence="1 2" key="1">
    <citation type="journal article" date="2015" name="Stand. Genomic Sci.">
        <title>Genomic Encyclopedia of Bacterial and Archaeal Type Strains, Phase III: the genomes of soil and plant-associated and newly described type strains.</title>
        <authorList>
            <person name="Whitman W.B."/>
            <person name="Woyke T."/>
            <person name="Klenk H.P."/>
            <person name="Zhou Y."/>
            <person name="Lilburn T.G."/>
            <person name="Beck B.J."/>
            <person name="De Vos P."/>
            <person name="Vandamme P."/>
            <person name="Eisen J.A."/>
            <person name="Garrity G."/>
            <person name="Hugenholtz P."/>
            <person name="Kyrpides N.C."/>
        </authorList>
    </citation>
    <scope>NUCLEOTIDE SEQUENCE [LARGE SCALE GENOMIC DNA]</scope>
    <source>
        <strain evidence="1 2">CGMCC 1.6858</strain>
    </source>
</reference>
<proteinExistence type="predicted"/>
<gene>
    <name evidence="1" type="ORF">IQ22_04094</name>
</gene>
<dbReference type="EMBL" id="VLKY01000019">
    <property type="protein sequence ID" value="TWI48961.1"/>
    <property type="molecule type" value="Genomic_DNA"/>
</dbReference>
<evidence type="ECO:0000313" key="2">
    <source>
        <dbReference type="Proteomes" id="UP000316905"/>
    </source>
</evidence>
<dbReference type="Proteomes" id="UP000316905">
    <property type="component" value="Unassembled WGS sequence"/>
</dbReference>
<dbReference type="OrthoDB" id="7034897at2"/>
<sequence>MNNFSYYTLNPEVNLIVQQHGFNRRFRAIRSLEKHHHYWNILEIDWPCAKDYMEDIYHTIGEGILHQNRPVIWSVVDKAMAEYAAAVQNVNDDGKLNNFYRFATIINNIISSTVKLLDVTLSDTSGNAWNLFSEKTACEVLEPDQRLSATPLSPDQITDARRLLLNLLHERYRGILTDTRYEEPIVANALPILY</sequence>
<comment type="caution">
    <text evidence="1">The sequence shown here is derived from an EMBL/GenBank/DDBJ whole genome shotgun (WGS) entry which is preliminary data.</text>
</comment>
<protein>
    <submittedName>
        <fullName evidence="1">Uncharacterized protein</fullName>
    </submittedName>
</protein>
<dbReference type="AlphaFoldDB" id="A0A562PWY5"/>
<dbReference type="RefSeq" id="WP_145145275.1">
    <property type="nucleotide sequence ID" value="NZ_VLKY01000019.1"/>
</dbReference>
<evidence type="ECO:0000313" key="1">
    <source>
        <dbReference type="EMBL" id="TWI48961.1"/>
    </source>
</evidence>